<keyword evidence="2" id="KW-1185">Reference proteome</keyword>
<keyword evidence="1" id="KW-0347">Helicase</keyword>
<proteinExistence type="predicted"/>
<sequence>MTLPVALTGTDVIGQAKTGTGKTLGFGLPLLERVTVPADVEAGRAKPEQLTDTPQALVVVPTRELCTQVTNDLLTAGKVRNVRVLAIYGGRAYEPQVEALKKGVDVIVGTPGRLLDLAGQKKLDLSHVKALVLDEADEMLDLGFLPDVEKIIKLLPAKRQTMLFSATMPGAVIGLARRYMSQPTHIRATAPDDEGKTVANTKQHVFRAHNMDKPEMVARILQADGRGLAMIFCRTKRTAADIAEQLQKRGFASGAVHGDLGQGAREQALRAFRNGKVDVLVCTDVAARGIDVEGVTHVINYQSPEDEKTYLHRIGRTGRAGAKGIAITLVDWDDIPRWQLINKALELDFNDPVETYSSSPHLYEELNIPAGTKGVLPRSERTRAGLGAEQIEDLGETGGRGASPRGGRGGRPDRDRPRDRDRDNRGREQEQEQERSARTPRRRRRTRGGETVAAEAAGSTATPVTPVAEDASEPRTPRRRRRTRSGAGAPVAPAAEAVVETVETVAPVTEAVAPVTEVVAEAVAESKPRRRTRKKAEAVVEAVEAVAPATVAVAEAEAEAEVEAKPRRRTRKKAAEAVVETVEAVEAAAPVAEAVVPKPRRTRKKAEAAVDTAEAVEAKPATRTRKKAVAAAPAEEAPVAETKPRRTRKKAEVAVDTAEAVEAKPATRTRKKAVAAAPAEEAPVAETKPRRTRKKAEVAVDTAEAVEAKPATRTRKKAVAAEPAEAKPATRTRKKAVAAAPVEAPVADAKPRRTRKKAVAEAPEA</sequence>
<gene>
    <name evidence="1" type="ORF">V2W30_25990</name>
</gene>
<dbReference type="EC" id="3.6.4.-" evidence="1"/>
<protein>
    <submittedName>
        <fullName evidence="1">DEAD/DEAH box helicase</fullName>
        <ecNumber evidence="1">3.6.4.-</ecNumber>
    </submittedName>
</protein>
<evidence type="ECO:0000313" key="1">
    <source>
        <dbReference type="EMBL" id="WWQ66441.1"/>
    </source>
</evidence>
<dbReference type="EMBL" id="CP146022">
    <property type="protein sequence ID" value="WWQ66441.1"/>
    <property type="molecule type" value="Genomic_DNA"/>
</dbReference>
<keyword evidence="1" id="KW-0067">ATP-binding</keyword>
<name>A0ACD5AGS4_9ACTN</name>
<reference evidence="1" key="1">
    <citation type="journal article" date="2025" name="Int. J. Syst. Evol. Microbiol.">
        <title>Streptomyces citrinus sp. nov., with yellow diffusible pigment.</title>
        <authorList>
            <person name="He Y."/>
            <person name="Yang E."/>
            <person name="Xu J."/>
            <person name="Sun Y."/>
            <person name="Sun L."/>
        </authorList>
    </citation>
    <scope>NUCLEOTIDE SEQUENCE</scope>
    <source>
        <strain evidence="1">Q6</strain>
    </source>
</reference>
<dbReference type="Proteomes" id="UP001432251">
    <property type="component" value="Chromosome"/>
</dbReference>
<evidence type="ECO:0000313" key="2">
    <source>
        <dbReference type="Proteomes" id="UP001432251"/>
    </source>
</evidence>
<keyword evidence="1" id="KW-0378">Hydrolase</keyword>
<keyword evidence="1" id="KW-0547">Nucleotide-binding</keyword>
<accession>A0ACD5AGS4</accession>
<organism evidence="1 2">
    <name type="scientific">Streptomyces citrinus</name>
    <dbReference type="NCBI Taxonomy" id="3118173"/>
    <lineage>
        <taxon>Bacteria</taxon>
        <taxon>Bacillati</taxon>
        <taxon>Actinomycetota</taxon>
        <taxon>Actinomycetes</taxon>
        <taxon>Kitasatosporales</taxon>
        <taxon>Streptomycetaceae</taxon>
        <taxon>Streptomyces</taxon>
    </lineage>
</organism>